<feature type="compositionally biased region" description="Low complexity" evidence="1">
    <location>
        <begin position="154"/>
        <end position="169"/>
    </location>
</feature>
<proteinExistence type="predicted"/>
<protein>
    <submittedName>
        <fullName evidence="2">Uncharacterized protein</fullName>
    </submittedName>
</protein>
<keyword evidence="3" id="KW-1185">Reference proteome</keyword>
<feature type="compositionally biased region" description="Basic residues" evidence="1">
    <location>
        <begin position="127"/>
        <end position="136"/>
    </location>
</feature>
<comment type="caution">
    <text evidence="2">The sequence shown here is derived from an EMBL/GenBank/DDBJ whole genome shotgun (WGS) entry which is preliminary data.</text>
</comment>
<evidence type="ECO:0000313" key="2">
    <source>
        <dbReference type="EMBL" id="KAL1837189.1"/>
    </source>
</evidence>
<reference evidence="2 3" key="1">
    <citation type="journal article" date="2024" name="Commun. Biol.">
        <title>Comparative genomic analysis of thermophilic fungi reveals convergent evolutionary adaptations and gene losses.</title>
        <authorList>
            <person name="Steindorff A.S."/>
            <person name="Aguilar-Pontes M.V."/>
            <person name="Robinson A.J."/>
            <person name="Andreopoulos B."/>
            <person name="LaButti K."/>
            <person name="Kuo A."/>
            <person name="Mondo S."/>
            <person name="Riley R."/>
            <person name="Otillar R."/>
            <person name="Haridas S."/>
            <person name="Lipzen A."/>
            <person name="Grimwood J."/>
            <person name="Schmutz J."/>
            <person name="Clum A."/>
            <person name="Reid I.D."/>
            <person name="Moisan M.C."/>
            <person name="Butler G."/>
            <person name="Nguyen T.T.M."/>
            <person name="Dewar K."/>
            <person name="Conant G."/>
            <person name="Drula E."/>
            <person name="Henrissat B."/>
            <person name="Hansel C."/>
            <person name="Singer S."/>
            <person name="Hutchinson M.I."/>
            <person name="de Vries R.P."/>
            <person name="Natvig D.O."/>
            <person name="Powell A.J."/>
            <person name="Tsang A."/>
            <person name="Grigoriev I.V."/>
        </authorList>
    </citation>
    <scope>NUCLEOTIDE SEQUENCE [LARGE SCALE GENOMIC DNA]</scope>
    <source>
        <strain evidence="2 3">ATCC 24622</strain>
    </source>
</reference>
<gene>
    <name evidence="2" type="ORF">VTK73DRAFT_4768</name>
</gene>
<name>A0ABR3V5Z8_9PEZI</name>
<dbReference type="Proteomes" id="UP001586593">
    <property type="component" value="Unassembled WGS sequence"/>
</dbReference>
<dbReference type="EMBL" id="JAZHXJ010002691">
    <property type="protein sequence ID" value="KAL1837189.1"/>
    <property type="molecule type" value="Genomic_DNA"/>
</dbReference>
<feature type="region of interest" description="Disordered" evidence="1">
    <location>
        <begin position="64"/>
        <end position="182"/>
    </location>
</feature>
<organism evidence="2 3">
    <name type="scientific">Phialemonium thermophilum</name>
    <dbReference type="NCBI Taxonomy" id="223376"/>
    <lineage>
        <taxon>Eukaryota</taxon>
        <taxon>Fungi</taxon>
        <taxon>Dikarya</taxon>
        <taxon>Ascomycota</taxon>
        <taxon>Pezizomycotina</taxon>
        <taxon>Sordariomycetes</taxon>
        <taxon>Sordariomycetidae</taxon>
        <taxon>Cephalothecales</taxon>
        <taxon>Cephalothecaceae</taxon>
        <taxon>Phialemonium</taxon>
    </lineage>
</organism>
<feature type="compositionally biased region" description="Low complexity" evidence="1">
    <location>
        <begin position="87"/>
        <end position="121"/>
    </location>
</feature>
<feature type="compositionally biased region" description="Basic residues" evidence="1">
    <location>
        <begin position="144"/>
        <end position="153"/>
    </location>
</feature>
<evidence type="ECO:0000256" key="1">
    <source>
        <dbReference type="SAM" id="MobiDB-lite"/>
    </source>
</evidence>
<evidence type="ECO:0000313" key="3">
    <source>
        <dbReference type="Proteomes" id="UP001586593"/>
    </source>
</evidence>
<accession>A0ABR3V5Z8</accession>
<sequence>MQSSANFFVPRRSVTQFLPLQCWLPDGFSPFERTVKQPLSPGTAERAFRLGTFPFLYHDPFSHSSQWEDPTPRARSPRPASTPLPTPRTSRASPPRRAGSCAGPSSTPTATAAAAGRRSTGLPLRTPRSRRTHRNRSSNSNSNHSRHSSHRYRSSSSSSSNNNNNNNNNTDGLVGSAPVDPA</sequence>